<dbReference type="AlphaFoldDB" id="A0AAV3RIP4"/>
<organism evidence="1 2">
    <name type="scientific">Lithospermum erythrorhizon</name>
    <name type="common">Purple gromwell</name>
    <name type="synonym">Lithospermum officinale var. erythrorhizon</name>
    <dbReference type="NCBI Taxonomy" id="34254"/>
    <lineage>
        <taxon>Eukaryota</taxon>
        <taxon>Viridiplantae</taxon>
        <taxon>Streptophyta</taxon>
        <taxon>Embryophyta</taxon>
        <taxon>Tracheophyta</taxon>
        <taxon>Spermatophyta</taxon>
        <taxon>Magnoliopsida</taxon>
        <taxon>eudicotyledons</taxon>
        <taxon>Gunneridae</taxon>
        <taxon>Pentapetalae</taxon>
        <taxon>asterids</taxon>
        <taxon>lamiids</taxon>
        <taxon>Boraginales</taxon>
        <taxon>Boraginaceae</taxon>
        <taxon>Boraginoideae</taxon>
        <taxon>Lithospermeae</taxon>
        <taxon>Lithospermum</taxon>
    </lineage>
</organism>
<dbReference type="Pfam" id="PF24904">
    <property type="entry name" value="RVE6"/>
    <property type="match status" value="1"/>
</dbReference>
<dbReference type="EMBL" id="BAABME010027059">
    <property type="protein sequence ID" value="GAA0174995.1"/>
    <property type="molecule type" value="Genomic_DNA"/>
</dbReference>
<evidence type="ECO:0000313" key="2">
    <source>
        <dbReference type="Proteomes" id="UP001454036"/>
    </source>
</evidence>
<reference evidence="1 2" key="1">
    <citation type="submission" date="2024-01" db="EMBL/GenBank/DDBJ databases">
        <title>The complete chloroplast genome sequence of Lithospermum erythrorhizon: insights into the phylogenetic relationship among Boraginaceae species and the maternal lineages of purple gromwells.</title>
        <authorList>
            <person name="Okada T."/>
            <person name="Watanabe K."/>
        </authorList>
    </citation>
    <scope>NUCLEOTIDE SEQUENCE [LARGE SCALE GENOMIC DNA]</scope>
</reference>
<comment type="caution">
    <text evidence="1">The sequence shown here is derived from an EMBL/GenBank/DDBJ whole genome shotgun (WGS) entry which is preliminary data.</text>
</comment>
<gene>
    <name evidence="1" type="ORF">LIER_41832</name>
</gene>
<dbReference type="Proteomes" id="UP001454036">
    <property type="component" value="Unassembled WGS sequence"/>
</dbReference>
<proteinExistence type="predicted"/>
<evidence type="ECO:0000313" key="1">
    <source>
        <dbReference type="EMBL" id="GAA0174995.1"/>
    </source>
</evidence>
<sequence>MFQPLNVPSLKELLCIEEKGTYMLKWFMGLTSFFSVLNLPAVLPDFAQVYSFIGSIFDPIASGHLQKLKKMDRIDVETVLLLMRNLSINLSSPDFEEHRRLLSSYEIDMDKVHVVDDVIHDGLSGNAS</sequence>
<protein>
    <submittedName>
        <fullName evidence="1">Chromatin/chromatin-binding, or -regulatory protein</fullName>
    </submittedName>
</protein>
<keyword evidence="2" id="KW-1185">Reference proteome</keyword>
<accession>A0AAV3RIP4</accession>
<name>A0AAV3RIP4_LITER</name>